<protein>
    <submittedName>
        <fullName evidence="1">Uncharacterized protein</fullName>
    </submittedName>
</protein>
<proteinExistence type="predicted"/>
<name>A0A0F9KIG3_9ZZZZ</name>
<evidence type="ECO:0000313" key="1">
    <source>
        <dbReference type="EMBL" id="KKM21958.1"/>
    </source>
</evidence>
<dbReference type="AlphaFoldDB" id="A0A0F9KIG3"/>
<comment type="caution">
    <text evidence="1">The sequence shown here is derived from an EMBL/GenBank/DDBJ whole genome shotgun (WGS) entry which is preliminary data.</text>
</comment>
<gene>
    <name evidence="1" type="ORF">LCGC14_1630210</name>
</gene>
<organism evidence="1">
    <name type="scientific">marine sediment metagenome</name>
    <dbReference type="NCBI Taxonomy" id="412755"/>
    <lineage>
        <taxon>unclassified sequences</taxon>
        <taxon>metagenomes</taxon>
        <taxon>ecological metagenomes</taxon>
    </lineage>
</organism>
<sequence>MSNVKSFTVGSSTYNVARASAVQQDEVLSILTAALIQRLVAAGENNIEADESVLFPMMMSLPFQVKQKFDELLMSRITINGREDFIGYKDFDGKVTDYNRLRAKVLKWNLEGFFTYWAEEKSAAIEAMQENQQ</sequence>
<accession>A0A0F9KIG3</accession>
<dbReference type="EMBL" id="LAZR01013437">
    <property type="protein sequence ID" value="KKM21958.1"/>
    <property type="molecule type" value="Genomic_DNA"/>
</dbReference>
<reference evidence="1" key="1">
    <citation type="journal article" date="2015" name="Nature">
        <title>Complex archaea that bridge the gap between prokaryotes and eukaryotes.</title>
        <authorList>
            <person name="Spang A."/>
            <person name="Saw J.H."/>
            <person name="Jorgensen S.L."/>
            <person name="Zaremba-Niedzwiedzka K."/>
            <person name="Martijn J."/>
            <person name="Lind A.E."/>
            <person name="van Eijk R."/>
            <person name="Schleper C."/>
            <person name="Guy L."/>
            <person name="Ettema T.J."/>
        </authorList>
    </citation>
    <scope>NUCLEOTIDE SEQUENCE</scope>
</reference>